<dbReference type="KEGG" id="ghi:107928310"/>
<dbReference type="Pfam" id="PF06749">
    <property type="entry name" value="DUF1218"/>
    <property type="match status" value="1"/>
</dbReference>
<dbReference type="AlphaFoldDB" id="A0A1U8LK83"/>
<feature type="transmembrane region" description="Helical" evidence="8">
    <location>
        <begin position="48"/>
        <end position="68"/>
    </location>
</feature>
<keyword evidence="3 9" id="KW-0732">Signal</keyword>
<protein>
    <submittedName>
        <fullName evidence="11">Uncharacterized protein</fullName>
    </submittedName>
</protein>
<evidence type="ECO:0000256" key="1">
    <source>
        <dbReference type="ARBA" id="ARBA00004127"/>
    </source>
</evidence>
<comment type="similarity">
    <text evidence="6">Belongs to the DESIGUAL family.</text>
</comment>
<keyword evidence="2 8" id="KW-0812">Transmembrane</keyword>
<proteinExistence type="inferred from homology"/>
<dbReference type="PaxDb" id="3635-A0A1U8LK83"/>
<dbReference type="InterPro" id="IPR052222">
    <property type="entry name" value="DESIGUAL"/>
</dbReference>
<accession>A0A1U8LK83</accession>
<feature type="signal peptide" evidence="9">
    <location>
        <begin position="1"/>
        <end position="22"/>
    </location>
</feature>
<feature type="region of interest" description="Disordered" evidence="7">
    <location>
        <begin position="166"/>
        <end position="201"/>
    </location>
</feature>
<dbReference type="OrthoDB" id="977669at2759"/>
<dbReference type="GO" id="GO:0012505">
    <property type="term" value="C:endomembrane system"/>
    <property type="evidence" value="ECO:0007669"/>
    <property type="project" value="UniProtKB-SubCell"/>
</dbReference>
<evidence type="ECO:0000256" key="7">
    <source>
        <dbReference type="SAM" id="MobiDB-lite"/>
    </source>
</evidence>
<evidence type="ECO:0000256" key="8">
    <source>
        <dbReference type="SAM" id="Phobius"/>
    </source>
</evidence>
<dbReference type="InterPro" id="IPR009606">
    <property type="entry name" value="DEAL/Modifying_wall_lignin1/2"/>
</dbReference>
<sequence>MNKKGILCLVVILLGIISAITGFAAEATRVKRSQVHLDDSGECTYPKSPSHVLGLTSALMLLIAKMILNFSTGCLCCKRRTDQSQKCALIFYIIYWVTSILALTLLLKAAAFQAQHNEPTVMNSWEYCSLVRAGIFACGAVLAVISLIFGILYYLTLNSKGKEDANAPVPNQGDITMAQPQFPLENPDSVNEDAKNKQQFS</sequence>
<dbReference type="PANTHER" id="PTHR31769">
    <property type="entry name" value="OS07G0462200 PROTEIN-RELATED"/>
    <property type="match status" value="1"/>
</dbReference>
<dbReference type="STRING" id="3635.A0A1U8LK83"/>
<keyword evidence="5 8" id="KW-0472">Membrane</keyword>
<keyword evidence="10" id="KW-1185">Reference proteome</keyword>
<dbReference type="RefSeq" id="XP_016714992.1">
    <property type="nucleotide sequence ID" value="XM_016859503.1"/>
</dbReference>
<evidence type="ECO:0000256" key="9">
    <source>
        <dbReference type="SAM" id="SignalP"/>
    </source>
</evidence>
<comment type="subcellular location">
    <subcellularLocation>
        <location evidence="1">Endomembrane system</location>
        <topology evidence="1">Multi-pass membrane protein</topology>
    </subcellularLocation>
</comment>
<evidence type="ECO:0000313" key="11">
    <source>
        <dbReference type="RefSeq" id="XP_016714992.1"/>
    </source>
</evidence>
<evidence type="ECO:0000256" key="3">
    <source>
        <dbReference type="ARBA" id="ARBA00022729"/>
    </source>
</evidence>
<dbReference type="Proteomes" id="UP000818029">
    <property type="component" value="Chromosome A08"/>
</dbReference>
<feature type="transmembrane region" description="Helical" evidence="8">
    <location>
        <begin position="130"/>
        <end position="155"/>
    </location>
</feature>
<keyword evidence="4 8" id="KW-1133">Transmembrane helix</keyword>
<evidence type="ECO:0000256" key="6">
    <source>
        <dbReference type="ARBA" id="ARBA00029467"/>
    </source>
</evidence>
<feature type="chain" id="PRO_5010523548" evidence="9">
    <location>
        <begin position="23"/>
        <end position="201"/>
    </location>
</feature>
<gene>
    <name evidence="11" type="primary">LOC107928310</name>
</gene>
<reference evidence="10" key="1">
    <citation type="journal article" date="2020" name="Nat. Genet.">
        <title>Genomic diversifications of five Gossypium allopolyploid species and their impact on cotton improvement.</title>
        <authorList>
            <person name="Chen Z.J."/>
            <person name="Sreedasyam A."/>
            <person name="Ando A."/>
            <person name="Song Q."/>
            <person name="De Santiago L.M."/>
            <person name="Hulse-Kemp A.M."/>
            <person name="Ding M."/>
            <person name="Ye W."/>
            <person name="Kirkbride R.C."/>
            <person name="Jenkins J."/>
            <person name="Plott C."/>
            <person name="Lovell J."/>
            <person name="Lin Y.M."/>
            <person name="Vaughn R."/>
            <person name="Liu B."/>
            <person name="Simpson S."/>
            <person name="Scheffler B.E."/>
            <person name="Wen L."/>
            <person name="Saski C.A."/>
            <person name="Grover C.E."/>
            <person name="Hu G."/>
            <person name="Conover J.L."/>
            <person name="Carlson J.W."/>
            <person name="Shu S."/>
            <person name="Boston L.B."/>
            <person name="Williams M."/>
            <person name="Peterson D.G."/>
            <person name="McGee K."/>
            <person name="Jones D.C."/>
            <person name="Wendel J.F."/>
            <person name="Stelly D.M."/>
            <person name="Grimwood J."/>
            <person name="Schmutz J."/>
        </authorList>
    </citation>
    <scope>NUCLEOTIDE SEQUENCE [LARGE SCALE GENOMIC DNA]</scope>
    <source>
        <strain evidence="10">cv. TM-1</strain>
    </source>
</reference>
<evidence type="ECO:0000256" key="2">
    <source>
        <dbReference type="ARBA" id="ARBA00022692"/>
    </source>
</evidence>
<feature type="transmembrane region" description="Helical" evidence="8">
    <location>
        <begin position="89"/>
        <end position="110"/>
    </location>
</feature>
<name>A0A1U8LK83_GOSHI</name>
<reference evidence="11" key="2">
    <citation type="submission" date="2025-08" db="UniProtKB">
        <authorList>
            <consortium name="RefSeq"/>
        </authorList>
    </citation>
    <scope>IDENTIFICATION</scope>
</reference>
<dbReference type="GeneID" id="107928310"/>
<evidence type="ECO:0000256" key="4">
    <source>
        <dbReference type="ARBA" id="ARBA00022989"/>
    </source>
</evidence>
<evidence type="ECO:0000256" key="5">
    <source>
        <dbReference type="ARBA" id="ARBA00023136"/>
    </source>
</evidence>
<evidence type="ECO:0000313" key="10">
    <source>
        <dbReference type="Proteomes" id="UP000818029"/>
    </source>
</evidence>
<feature type="compositionally biased region" description="Basic and acidic residues" evidence="7">
    <location>
        <begin position="192"/>
        <end position="201"/>
    </location>
</feature>
<organism evidence="10 11">
    <name type="scientific">Gossypium hirsutum</name>
    <name type="common">Upland cotton</name>
    <name type="synonym">Gossypium mexicanum</name>
    <dbReference type="NCBI Taxonomy" id="3635"/>
    <lineage>
        <taxon>Eukaryota</taxon>
        <taxon>Viridiplantae</taxon>
        <taxon>Streptophyta</taxon>
        <taxon>Embryophyta</taxon>
        <taxon>Tracheophyta</taxon>
        <taxon>Spermatophyta</taxon>
        <taxon>Magnoliopsida</taxon>
        <taxon>eudicotyledons</taxon>
        <taxon>Gunneridae</taxon>
        <taxon>Pentapetalae</taxon>
        <taxon>rosids</taxon>
        <taxon>malvids</taxon>
        <taxon>Malvales</taxon>
        <taxon>Malvaceae</taxon>
        <taxon>Malvoideae</taxon>
        <taxon>Gossypium</taxon>
    </lineage>
</organism>